<dbReference type="PIRSF" id="PIRSF001332">
    <property type="entry name" value="Acetolac_decarb"/>
    <property type="match status" value="1"/>
</dbReference>
<evidence type="ECO:0000256" key="6">
    <source>
        <dbReference type="ARBA" id="ARBA00022793"/>
    </source>
</evidence>
<evidence type="ECO:0000313" key="10">
    <source>
        <dbReference type="EMBL" id="ATS18098.1"/>
    </source>
</evidence>
<dbReference type="SUPFAM" id="SSF117856">
    <property type="entry name" value="AF0104/ALDC/Ptd012-like"/>
    <property type="match status" value="1"/>
</dbReference>
<dbReference type="AlphaFoldDB" id="A0A2D2Q0T2"/>
<evidence type="ECO:0000256" key="2">
    <source>
        <dbReference type="ARBA" id="ARBA00005170"/>
    </source>
</evidence>
<evidence type="ECO:0000256" key="4">
    <source>
        <dbReference type="ARBA" id="ARBA00013204"/>
    </source>
</evidence>
<keyword evidence="6 9" id="KW-0210">Decarboxylase</keyword>
<dbReference type="Proteomes" id="UP000231057">
    <property type="component" value="Chromosome"/>
</dbReference>
<evidence type="ECO:0000313" key="11">
    <source>
        <dbReference type="Proteomes" id="UP000231057"/>
    </source>
</evidence>
<protein>
    <recommendedName>
        <fullName evidence="5 9">Alpha-acetolactate decarboxylase</fullName>
        <ecNumber evidence="4 9">4.1.1.5</ecNumber>
    </recommendedName>
</protein>
<dbReference type="CDD" id="cd17299">
    <property type="entry name" value="acetolactate_decarboxylase"/>
    <property type="match status" value="1"/>
</dbReference>
<evidence type="ECO:0000256" key="8">
    <source>
        <dbReference type="ARBA" id="ARBA00023239"/>
    </source>
</evidence>
<comment type="similarity">
    <text evidence="3 9">Belongs to the alpha-acetolactate decarboxylase family.</text>
</comment>
<reference evidence="11" key="2">
    <citation type="journal article" date="2022" name="Front. Microbiol.">
        <title>Comparative Genomic Analysis Revealed Distinct Molecular Components and Organization of CO2-Concentrating Mechanism in Thermophilic Cyanobacteria.</title>
        <authorList>
            <person name="Tang J."/>
            <person name="Zhou H."/>
            <person name="Yao D."/>
            <person name="Riaz S."/>
            <person name="You D."/>
            <person name="Klepacz-Smolka A."/>
            <person name="Daroch M."/>
        </authorList>
    </citation>
    <scope>NUCLEOTIDE SEQUENCE [LARGE SCALE GENOMIC DNA]</scope>
    <source>
        <strain evidence="11">PCC 6715</strain>
    </source>
</reference>
<comment type="pathway">
    <text evidence="2 9">Polyol metabolism; (R,R)-butane-2,3-diol biosynthesis; (R,R)-butane-2,3-diol from pyruvate: step 2/3.</text>
</comment>
<evidence type="ECO:0000256" key="3">
    <source>
        <dbReference type="ARBA" id="ARBA00007106"/>
    </source>
</evidence>
<gene>
    <name evidence="10" type="ORF">BRW62_04310</name>
</gene>
<dbReference type="GO" id="GO:0006355">
    <property type="term" value="P:regulation of DNA-templated transcription"/>
    <property type="evidence" value="ECO:0007669"/>
    <property type="project" value="InterPro"/>
</dbReference>
<dbReference type="InterPro" id="IPR005128">
    <property type="entry name" value="Acetolactate_a_deCO2ase"/>
</dbReference>
<dbReference type="Gene3D" id="3.30.1330.80">
    <property type="entry name" value="Hypothetical protein, similar to alpha- acetolactate decarboxylase, domain 2"/>
    <property type="match status" value="2"/>
</dbReference>
<dbReference type="PANTHER" id="PTHR35524:SF1">
    <property type="entry name" value="ALPHA-ACETOLACTATE DECARBOXYLASE"/>
    <property type="match status" value="1"/>
</dbReference>
<dbReference type="Pfam" id="PF03306">
    <property type="entry name" value="AAL_decarboxy"/>
    <property type="match status" value="1"/>
</dbReference>
<dbReference type="OrthoDB" id="8612680at2"/>
<dbReference type="RefSeq" id="WP_099798450.1">
    <property type="nucleotide sequence ID" value="NZ_CP018092.1"/>
</dbReference>
<proteinExistence type="inferred from homology"/>
<comment type="catalytic activity">
    <reaction evidence="1 9">
        <text>(2S)-2-acetolactate + H(+) = (R)-acetoin + CO2</text>
        <dbReference type="Rhea" id="RHEA:21580"/>
        <dbReference type="ChEBI" id="CHEBI:15378"/>
        <dbReference type="ChEBI" id="CHEBI:15686"/>
        <dbReference type="ChEBI" id="CHEBI:16526"/>
        <dbReference type="ChEBI" id="CHEBI:58476"/>
        <dbReference type="EC" id="4.1.1.5"/>
    </reaction>
</comment>
<evidence type="ECO:0000256" key="7">
    <source>
        <dbReference type="ARBA" id="ARBA00023061"/>
    </source>
</evidence>
<evidence type="ECO:0000256" key="1">
    <source>
        <dbReference type="ARBA" id="ARBA00001784"/>
    </source>
</evidence>
<reference evidence="10 11" key="1">
    <citation type="submission" date="2016-11" db="EMBL/GenBank/DDBJ databases">
        <title>Complete genome sequence of thermophilic cyanobacteria strain Synechococcus sp. PCC6715.</title>
        <authorList>
            <person name="Tang J."/>
            <person name="Daroch M."/>
            <person name="Liang Y."/>
            <person name="Jiang D."/>
            <person name="Shah M."/>
        </authorList>
    </citation>
    <scope>NUCLEOTIDE SEQUENCE [LARGE SCALE GENOMIC DNA]</scope>
    <source>
        <strain evidence="10 11">PCC 6715</strain>
    </source>
</reference>
<evidence type="ECO:0000256" key="9">
    <source>
        <dbReference type="PIRNR" id="PIRNR001332"/>
    </source>
</evidence>
<dbReference type="GO" id="GO:0045151">
    <property type="term" value="P:acetoin biosynthetic process"/>
    <property type="evidence" value="ECO:0007669"/>
    <property type="project" value="UniProtKB-UniRule"/>
</dbReference>
<dbReference type="KEGG" id="slw:BRW62_04310"/>
<organism evidence="10 11">
    <name type="scientific">Parathermosynechococcus lividus PCC 6715</name>
    <dbReference type="NCBI Taxonomy" id="1917166"/>
    <lineage>
        <taxon>Bacteria</taxon>
        <taxon>Bacillati</taxon>
        <taxon>Cyanobacteriota</taxon>
        <taxon>Cyanophyceae</taxon>
        <taxon>Acaryochloridales</taxon>
        <taxon>Thermosynechococcaceae</taxon>
        <taxon>Parathermosynechococcus</taxon>
    </lineage>
</organism>
<name>A0A2D2Q0T2_PARLV</name>
<dbReference type="UniPathway" id="UPA00626">
    <property type="reaction ID" value="UER00678"/>
</dbReference>
<accession>A0A2D2Q0T2</accession>
<evidence type="ECO:0000256" key="5">
    <source>
        <dbReference type="ARBA" id="ARBA00020164"/>
    </source>
</evidence>
<dbReference type="GO" id="GO:0047605">
    <property type="term" value="F:acetolactate decarboxylase activity"/>
    <property type="evidence" value="ECO:0007669"/>
    <property type="project" value="UniProtKB-UniRule"/>
</dbReference>
<dbReference type="PANTHER" id="PTHR35524">
    <property type="entry name" value="ALPHA-ACETOLACTATE DECARBOXYLASE"/>
    <property type="match status" value="1"/>
</dbReference>
<dbReference type="EMBL" id="CP018092">
    <property type="protein sequence ID" value="ATS18098.1"/>
    <property type="molecule type" value="Genomic_DNA"/>
</dbReference>
<dbReference type="EC" id="4.1.1.5" evidence="4 9"/>
<dbReference type="NCBIfam" id="TIGR01252">
    <property type="entry name" value="acetolac_decarb"/>
    <property type="match status" value="1"/>
</dbReference>
<keyword evidence="7 9" id="KW-0005">Acetoin biosynthesis</keyword>
<keyword evidence="11" id="KW-1185">Reference proteome</keyword>
<keyword evidence="8 9" id="KW-0456">Lyase</keyword>
<sequence length="279" mass="31033">MAETHVLLCAIAPHLKDALEQHRRVSGQSLSQILEQALSQYLNVGEETLFQTSTISALVEGVYRGDLTIGELKQRGNFGLGTFDDLDGEMVVLEGEVYQLRSDGTVAMVPETVKTPFATVTVWNQDVLHVCHDALNYDGLQAHLKSLLPSDNLFYAIRIEGTFPLIKTRTVSRQTAATRLIDAAAQAQICRFEQIQGTLVGFWVPLYMQMVNIPGFHFHFLSHDRSCGGHLLDCLTGNITIAFDETPYTQIALPDTDAFRGVDLTKDTRHELEAAEQDR</sequence>